<accession>A0A4T3F447</accession>
<evidence type="ECO:0000313" key="2">
    <source>
        <dbReference type="EMBL" id="TIX52085.1"/>
    </source>
</evidence>
<comment type="caution">
    <text evidence="2">The sequence shown here is derived from an EMBL/GenBank/DDBJ whole genome shotgun (WGS) entry which is preliminary data.</text>
</comment>
<dbReference type="Proteomes" id="UP000309389">
    <property type="component" value="Unassembled WGS sequence"/>
</dbReference>
<sequence>MLGAVSAVALTALSVSPSYAAGTEAGTSITNTVTVNYQVGGIAQTAETASDTFVVDRKIDLLVDQSDAVTTTVSPGETQTVTTFTVTNLSNDVMDVALTAAQLVGGTAEQGGTDNFDVTNLQIWVDNGDGIFDPATDTQVSYIDELAADTTATVFVIGDIPISQETGDVAGVVLTGTAAEGGTAGSQGATIVETTGGDTAGEDTVFADAAGETDVQYDGTHSAGDDWSVLAALVSVTKESLVLSDPVNGTTDPKAIPGATVQYCIKVSNAAGGADATNVTLTDPVPGDVTYVTSTAFVDGTVNGDGTCNAGTTTGSYDGGTTTVSGTIPTLSAGDTRTLVFNATIN</sequence>
<keyword evidence="1" id="KW-0732">Signal</keyword>
<proteinExistence type="predicted"/>
<dbReference type="InterPro" id="IPR047589">
    <property type="entry name" value="DUF11_rpt"/>
</dbReference>
<dbReference type="EMBL" id="SSHH01000001">
    <property type="protein sequence ID" value="TIX52085.1"/>
    <property type="molecule type" value="Genomic_DNA"/>
</dbReference>
<protein>
    <submittedName>
        <fullName evidence="2">DUF11 domain-containing protein</fullName>
    </submittedName>
</protein>
<gene>
    <name evidence="2" type="ORF">E5222_01185</name>
</gene>
<feature type="signal peptide" evidence="1">
    <location>
        <begin position="1"/>
        <end position="20"/>
    </location>
</feature>
<name>A0A4T3F447_9SPHN</name>
<dbReference type="NCBIfam" id="TIGR01451">
    <property type="entry name" value="B_ant_repeat"/>
    <property type="match status" value="1"/>
</dbReference>
<dbReference type="Gene3D" id="2.60.40.740">
    <property type="match status" value="1"/>
</dbReference>
<evidence type="ECO:0000313" key="3">
    <source>
        <dbReference type="Proteomes" id="UP000309389"/>
    </source>
</evidence>
<dbReference type="OrthoDB" id="7389927at2"/>
<dbReference type="AlphaFoldDB" id="A0A4T3F447"/>
<evidence type="ECO:0000256" key="1">
    <source>
        <dbReference type="SAM" id="SignalP"/>
    </source>
</evidence>
<feature type="chain" id="PRO_5020837932" evidence="1">
    <location>
        <begin position="21"/>
        <end position="346"/>
    </location>
</feature>
<organism evidence="2 3">
    <name type="scientific">Alteraurantiacibacter aquimixticola</name>
    <dbReference type="NCBI Taxonomy" id="2489173"/>
    <lineage>
        <taxon>Bacteria</taxon>
        <taxon>Pseudomonadati</taxon>
        <taxon>Pseudomonadota</taxon>
        <taxon>Alphaproteobacteria</taxon>
        <taxon>Sphingomonadales</taxon>
        <taxon>Erythrobacteraceae</taxon>
        <taxon>Alteraurantiacibacter</taxon>
    </lineage>
</organism>
<reference evidence="2 3" key="1">
    <citation type="submission" date="2019-04" db="EMBL/GenBank/DDBJ databases">
        <title>Altererythrobacter aquimixticola sp. nov., isolated from sediment of junction between the ocean and a freshwater spring.</title>
        <authorList>
            <person name="Yoon J.-H."/>
        </authorList>
    </citation>
    <scope>NUCLEOTIDE SEQUENCE [LARGE SCALE GENOMIC DNA]</scope>
    <source>
        <strain evidence="2 3">SSKS-13</strain>
    </source>
</reference>
<keyword evidence="3" id="KW-1185">Reference proteome</keyword>